<sequence length="335" mass="36124">MKTIAPTLNSTAPQPAGATTAVLLCFVSYTPDPVNDIGTYMPGWKIVWNGIQTEDGNYAFIAVDPTGDTYALAIRGSLPPQDIFDNWDAFANWVLEDLDVITRVKWQYASTADAKVSNGAYTAFTNLEDMTDSFGSTLSVTDYLTSNAIANGKQVLIAGHSLGGNIANVYASYFASTLTSESDPTDKVSLYTFAAPAAGNADFVNDLDAKIPAAWHYHNANDIVPNFPVAGTVFLTGLLYLPSPAASAVSVTYDDCTVTLREAFFLLSGVFLFYGYLQPKNNYTIFGTNLYSEYMDNTAEDWFGQAGAQHALANYAGFLGVMLPVLPSQPMVQNV</sequence>
<reference evidence="2 3" key="1">
    <citation type="submission" date="2018-03" db="EMBL/GenBank/DDBJ databases">
        <title>Genomic Encyclopedia of Archaeal and Bacterial Type Strains, Phase II (KMG-II): from individual species to whole genera.</title>
        <authorList>
            <person name="Goeker M."/>
        </authorList>
    </citation>
    <scope>NUCLEOTIDE SEQUENCE [LARGE SCALE GENOMIC DNA]</scope>
    <source>
        <strain evidence="2 3">DSM 18107</strain>
    </source>
</reference>
<dbReference type="RefSeq" id="WP_106605361.1">
    <property type="nucleotide sequence ID" value="NZ_PYGK01000017.1"/>
</dbReference>
<dbReference type="EMBL" id="PYGK01000017">
    <property type="protein sequence ID" value="PSL23768.1"/>
    <property type="molecule type" value="Genomic_DNA"/>
</dbReference>
<dbReference type="InterPro" id="IPR002921">
    <property type="entry name" value="Fungal_lipase-type"/>
</dbReference>
<dbReference type="Proteomes" id="UP000240978">
    <property type="component" value="Unassembled WGS sequence"/>
</dbReference>
<accession>A0A2P8FPW1</accession>
<dbReference type="PANTHER" id="PTHR45856">
    <property type="entry name" value="ALPHA/BETA-HYDROLASES SUPERFAMILY PROTEIN"/>
    <property type="match status" value="1"/>
</dbReference>
<dbReference type="InterPro" id="IPR051218">
    <property type="entry name" value="Sec_MonoDiacylglyc_Lipase"/>
</dbReference>
<gene>
    <name evidence="2" type="ORF">CLV42_117126</name>
</gene>
<keyword evidence="3" id="KW-1185">Reference proteome</keyword>
<name>A0A2P8FPW1_9BACT</name>
<dbReference type="CDD" id="cd00519">
    <property type="entry name" value="Lipase_3"/>
    <property type="match status" value="1"/>
</dbReference>
<dbReference type="Gene3D" id="3.40.50.1820">
    <property type="entry name" value="alpha/beta hydrolase"/>
    <property type="match status" value="1"/>
</dbReference>
<organism evidence="2 3">
    <name type="scientific">Chitinophaga ginsengisoli</name>
    <dbReference type="NCBI Taxonomy" id="363837"/>
    <lineage>
        <taxon>Bacteria</taxon>
        <taxon>Pseudomonadati</taxon>
        <taxon>Bacteroidota</taxon>
        <taxon>Chitinophagia</taxon>
        <taxon>Chitinophagales</taxon>
        <taxon>Chitinophagaceae</taxon>
        <taxon>Chitinophaga</taxon>
    </lineage>
</organism>
<dbReference type="GO" id="GO:0006629">
    <property type="term" value="P:lipid metabolic process"/>
    <property type="evidence" value="ECO:0007669"/>
    <property type="project" value="InterPro"/>
</dbReference>
<dbReference type="SUPFAM" id="SSF53474">
    <property type="entry name" value="alpha/beta-Hydrolases"/>
    <property type="match status" value="1"/>
</dbReference>
<dbReference type="AlphaFoldDB" id="A0A2P8FPW1"/>
<proteinExistence type="predicted"/>
<comment type="caution">
    <text evidence="2">The sequence shown here is derived from an EMBL/GenBank/DDBJ whole genome shotgun (WGS) entry which is preliminary data.</text>
</comment>
<feature type="domain" description="Fungal lipase-type" evidence="1">
    <location>
        <begin position="73"/>
        <end position="229"/>
    </location>
</feature>
<evidence type="ECO:0000313" key="3">
    <source>
        <dbReference type="Proteomes" id="UP000240978"/>
    </source>
</evidence>
<dbReference type="PANTHER" id="PTHR45856:SF24">
    <property type="entry name" value="FUNGAL LIPASE-LIKE DOMAIN-CONTAINING PROTEIN"/>
    <property type="match status" value="1"/>
</dbReference>
<evidence type="ECO:0000313" key="2">
    <source>
        <dbReference type="EMBL" id="PSL23768.1"/>
    </source>
</evidence>
<dbReference type="Pfam" id="PF01764">
    <property type="entry name" value="Lipase_3"/>
    <property type="match status" value="1"/>
</dbReference>
<evidence type="ECO:0000259" key="1">
    <source>
        <dbReference type="Pfam" id="PF01764"/>
    </source>
</evidence>
<dbReference type="InterPro" id="IPR029058">
    <property type="entry name" value="AB_hydrolase_fold"/>
</dbReference>
<dbReference type="OrthoDB" id="1223308at2"/>
<protein>
    <submittedName>
        <fullName evidence="2">Lipase (Class 3)</fullName>
    </submittedName>
</protein>